<evidence type="ECO:0000313" key="5">
    <source>
        <dbReference type="EMBL" id="MEJ5978877.1"/>
    </source>
</evidence>
<sequence>MVDKVADTIIRGIRSGTFVPGQHLVEPDLMHRIGISRGSLREALKHLSVAGIVTLTRFRGAYIAALDRKTTLDLLDVLEPLARLAARLAARNCDTKEKRLALRAAAFAVEEANKSLNRGKYLEQRRNFYTVLIGIGGNCELERAMPLTRADLFRAQAEARKSEKQRLRHISGYAKVTKAVTEQDVGAADRAVQSHFGGTRQTIRELPEDVFPGVLP</sequence>
<feature type="domain" description="HTH gntR-type" evidence="4">
    <location>
        <begin position="1"/>
        <end position="66"/>
    </location>
</feature>
<evidence type="ECO:0000256" key="3">
    <source>
        <dbReference type="ARBA" id="ARBA00023163"/>
    </source>
</evidence>
<dbReference type="SMART" id="SM00895">
    <property type="entry name" value="FCD"/>
    <property type="match status" value="1"/>
</dbReference>
<dbReference type="Pfam" id="PF07729">
    <property type="entry name" value="FCD"/>
    <property type="match status" value="1"/>
</dbReference>
<dbReference type="Proteomes" id="UP001361239">
    <property type="component" value="Unassembled WGS sequence"/>
</dbReference>
<dbReference type="Pfam" id="PF00392">
    <property type="entry name" value="GntR"/>
    <property type="match status" value="1"/>
</dbReference>
<protein>
    <submittedName>
        <fullName evidence="5">GntR family transcriptional regulator</fullName>
    </submittedName>
</protein>
<evidence type="ECO:0000313" key="6">
    <source>
        <dbReference type="Proteomes" id="UP001361239"/>
    </source>
</evidence>
<dbReference type="InterPro" id="IPR036388">
    <property type="entry name" value="WH-like_DNA-bd_sf"/>
</dbReference>
<dbReference type="SMART" id="SM00345">
    <property type="entry name" value="HTH_GNTR"/>
    <property type="match status" value="1"/>
</dbReference>
<keyword evidence="6" id="KW-1185">Reference proteome</keyword>
<dbReference type="InterPro" id="IPR000524">
    <property type="entry name" value="Tscrpt_reg_HTH_GntR"/>
</dbReference>
<comment type="caution">
    <text evidence="5">The sequence shown here is derived from an EMBL/GenBank/DDBJ whole genome shotgun (WGS) entry which is preliminary data.</text>
</comment>
<organism evidence="5 6">
    <name type="scientific">Novosphingobium anseongense</name>
    <dbReference type="NCBI Taxonomy" id="3133436"/>
    <lineage>
        <taxon>Bacteria</taxon>
        <taxon>Pseudomonadati</taxon>
        <taxon>Pseudomonadota</taxon>
        <taxon>Alphaproteobacteria</taxon>
        <taxon>Sphingomonadales</taxon>
        <taxon>Sphingomonadaceae</taxon>
        <taxon>Novosphingobium</taxon>
    </lineage>
</organism>
<keyword evidence="2" id="KW-0238">DNA-binding</keyword>
<dbReference type="RefSeq" id="WP_339588812.1">
    <property type="nucleotide sequence ID" value="NZ_JBBHJZ010000004.1"/>
</dbReference>
<name>A0ABU8S1N7_9SPHN</name>
<accession>A0ABU8S1N7</accession>
<dbReference type="EMBL" id="JBBHJZ010000004">
    <property type="protein sequence ID" value="MEJ5978877.1"/>
    <property type="molecule type" value="Genomic_DNA"/>
</dbReference>
<dbReference type="PANTHER" id="PTHR43537">
    <property type="entry name" value="TRANSCRIPTIONAL REGULATOR, GNTR FAMILY"/>
    <property type="match status" value="1"/>
</dbReference>
<gene>
    <name evidence="5" type="ORF">WG901_19645</name>
</gene>
<dbReference type="InterPro" id="IPR011711">
    <property type="entry name" value="GntR_C"/>
</dbReference>
<dbReference type="SUPFAM" id="SSF46785">
    <property type="entry name" value="Winged helix' DNA-binding domain"/>
    <property type="match status" value="1"/>
</dbReference>
<evidence type="ECO:0000259" key="4">
    <source>
        <dbReference type="PROSITE" id="PS50949"/>
    </source>
</evidence>
<dbReference type="Gene3D" id="1.10.10.10">
    <property type="entry name" value="Winged helix-like DNA-binding domain superfamily/Winged helix DNA-binding domain"/>
    <property type="match status" value="1"/>
</dbReference>
<evidence type="ECO:0000256" key="2">
    <source>
        <dbReference type="ARBA" id="ARBA00023125"/>
    </source>
</evidence>
<dbReference type="PROSITE" id="PS50949">
    <property type="entry name" value="HTH_GNTR"/>
    <property type="match status" value="1"/>
</dbReference>
<proteinExistence type="predicted"/>
<keyword evidence="3" id="KW-0804">Transcription</keyword>
<dbReference type="InterPro" id="IPR008920">
    <property type="entry name" value="TF_FadR/GntR_C"/>
</dbReference>
<dbReference type="Gene3D" id="1.20.120.530">
    <property type="entry name" value="GntR ligand-binding domain-like"/>
    <property type="match status" value="1"/>
</dbReference>
<reference evidence="5 6" key="1">
    <citation type="submission" date="2024-03" db="EMBL/GenBank/DDBJ databases">
        <authorList>
            <person name="Jo J.-H."/>
        </authorList>
    </citation>
    <scope>NUCLEOTIDE SEQUENCE [LARGE SCALE GENOMIC DNA]</scope>
    <source>
        <strain evidence="5 6">PS1R-30</strain>
    </source>
</reference>
<keyword evidence="1" id="KW-0805">Transcription regulation</keyword>
<dbReference type="InterPro" id="IPR036390">
    <property type="entry name" value="WH_DNA-bd_sf"/>
</dbReference>
<evidence type="ECO:0000256" key="1">
    <source>
        <dbReference type="ARBA" id="ARBA00023015"/>
    </source>
</evidence>
<dbReference type="SUPFAM" id="SSF48008">
    <property type="entry name" value="GntR ligand-binding domain-like"/>
    <property type="match status" value="1"/>
</dbReference>
<dbReference type="PANTHER" id="PTHR43537:SF5">
    <property type="entry name" value="UXU OPERON TRANSCRIPTIONAL REGULATOR"/>
    <property type="match status" value="1"/>
</dbReference>